<dbReference type="Proteomes" id="UP000199017">
    <property type="component" value="Unassembled WGS sequence"/>
</dbReference>
<reference evidence="2 3" key="1">
    <citation type="submission" date="2016-10" db="EMBL/GenBank/DDBJ databases">
        <authorList>
            <person name="de Groot N.N."/>
        </authorList>
    </citation>
    <scope>NUCLEOTIDE SEQUENCE [LARGE SCALE GENOMIC DNA]</scope>
    <source>
        <strain evidence="3">P4B,CCM 7963,CECT 7998,DSM 25260,IBRC-M 10614,KCTC 13821</strain>
    </source>
</reference>
<dbReference type="Gene3D" id="3.40.250.10">
    <property type="entry name" value="Rhodanese-like domain"/>
    <property type="match status" value="1"/>
</dbReference>
<dbReference type="RefSeq" id="WP_091585464.1">
    <property type="nucleotide sequence ID" value="NZ_FNDU01000007.1"/>
</dbReference>
<dbReference type="SMART" id="SM00450">
    <property type="entry name" value="RHOD"/>
    <property type="match status" value="1"/>
</dbReference>
<keyword evidence="2" id="KW-0808">Transferase</keyword>
<dbReference type="STRING" id="930129.SAMN05216352_10770"/>
<dbReference type="EMBL" id="FNDU01000007">
    <property type="protein sequence ID" value="SDI38523.1"/>
    <property type="molecule type" value="Genomic_DNA"/>
</dbReference>
<gene>
    <name evidence="2" type="ORF">SAMN05216352_10770</name>
</gene>
<feature type="domain" description="Rhodanese" evidence="1">
    <location>
        <begin position="27"/>
        <end position="117"/>
    </location>
</feature>
<keyword evidence="3" id="KW-1185">Reference proteome</keyword>
<dbReference type="PANTHER" id="PTHR43031:SF16">
    <property type="entry name" value="OXIDOREDUCTASE"/>
    <property type="match status" value="1"/>
</dbReference>
<dbReference type="GO" id="GO:0016740">
    <property type="term" value="F:transferase activity"/>
    <property type="evidence" value="ECO:0007669"/>
    <property type="project" value="UniProtKB-KW"/>
</dbReference>
<dbReference type="SUPFAM" id="SSF52821">
    <property type="entry name" value="Rhodanese/Cell cycle control phosphatase"/>
    <property type="match status" value="1"/>
</dbReference>
<dbReference type="AlphaFoldDB" id="A0A1G8K539"/>
<sequence length="123" mass="13932">MAANAYFEEKIKSTFSPMDYMMQAKESPEKFYLVDVRNGLPHLKKEKIEGAVEIPQAELENRLNELPKDKTLVLYCWDVWCNTAAKAALTLIDKGFDVKELAGGIAAWNKMEFPTETVEGVTK</sequence>
<dbReference type="PANTHER" id="PTHR43031">
    <property type="entry name" value="FAD-DEPENDENT OXIDOREDUCTASE"/>
    <property type="match status" value="1"/>
</dbReference>
<organism evidence="2 3">
    <name type="scientific">Alteribacillus bidgolensis</name>
    <dbReference type="NCBI Taxonomy" id="930129"/>
    <lineage>
        <taxon>Bacteria</taxon>
        <taxon>Bacillati</taxon>
        <taxon>Bacillota</taxon>
        <taxon>Bacilli</taxon>
        <taxon>Bacillales</taxon>
        <taxon>Bacillaceae</taxon>
        <taxon>Alteribacillus</taxon>
    </lineage>
</organism>
<dbReference type="InterPro" id="IPR001763">
    <property type="entry name" value="Rhodanese-like_dom"/>
</dbReference>
<name>A0A1G8K539_9BACI</name>
<evidence type="ECO:0000313" key="3">
    <source>
        <dbReference type="Proteomes" id="UP000199017"/>
    </source>
</evidence>
<proteinExistence type="predicted"/>
<dbReference type="OrthoDB" id="9800872at2"/>
<dbReference type="InterPro" id="IPR036873">
    <property type="entry name" value="Rhodanese-like_dom_sf"/>
</dbReference>
<evidence type="ECO:0000259" key="1">
    <source>
        <dbReference type="PROSITE" id="PS50206"/>
    </source>
</evidence>
<dbReference type="PROSITE" id="PS50206">
    <property type="entry name" value="RHODANESE_3"/>
    <property type="match status" value="1"/>
</dbReference>
<dbReference type="InterPro" id="IPR050229">
    <property type="entry name" value="GlpE_sulfurtransferase"/>
</dbReference>
<protein>
    <submittedName>
        <fullName evidence="2">Rhodanese-related sulfurtransferase</fullName>
    </submittedName>
</protein>
<evidence type="ECO:0000313" key="2">
    <source>
        <dbReference type="EMBL" id="SDI38523.1"/>
    </source>
</evidence>
<dbReference type="Pfam" id="PF00581">
    <property type="entry name" value="Rhodanese"/>
    <property type="match status" value="1"/>
</dbReference>
<accession>A0A1G8K539</accession>